<feature type="transmembrane region" description="Helical" evidence="1">
    <location>
        <begin position="20"/>
        <end position="42"/>
    </location>
</feature>
<protein>
    <submittedName>
        <fullName evidence="2">Uncharacterized protein</fullName>
    </submittedName>
</protein>
<dbReference type="HOGENOM" id="CLU_860228_0_0_0"/>
<keyword evidence="1" id="KW-1133">Transmembrane helix</keyword>
<reference evidence="3" key="1">
    <citation type="submission" date="2009-09" db="EMBL/GenBank/DDBJ databases">
        <title>The complete chromosome of Sebaldella termitidis ATCC 33386.</title>
        <authorList>
            <consortium name="US DOE Joint Genome Institute (JGI-PGF)"/>
            <person name="Lucas S."/>
            <person name="Copeland A."/>
            <person name="Lapidus A."/>
            <person name="Glavina del Rio T."/>
            <person name="Dalin E."/>
            <person name="Tice H."/>
            <person name="Bruce D."/>
            <person name="Goodwin L."/>
            <person name="Pitluck S."/>
            <person name="Kyrpides N."/>
            <person name="Mavromatis K."/>
            <person name="Ivanova N."/>
            <person name="Mikhailova N."/>
            <person name="Sims D."/>
            <person name="Meincke L."/>
            <person name="Brettin T."/>
            <person name="Detter J.C."/>
            <person name="Han C."/>
            <person name="Larimer F."/>
            <person name="Land M."/>
            <person name="Hauser L."/>
            <person name="Markowitz V."/>
            <person name="Cheng J.F."/>
            <person name="Hugenholtz P."/>
            <person name="Woyke T."/>
            <person name="Wu D."/>
            <person name="Eisen J.A."/>
        </authorList>
    </citation>
    <scope>NUCLEOTIDE SEQUENCE [LARGE SCALE GENOMIC DNA]</scope>
    <source>
        <strain evidence="3">ATCC 33386 / NCTC 11300</strain>
    </source>
</reference>
<dbReference type="KEGG" id="str:Sterm_3390"/>
<evidence type="ECO:0000256" key="1">
    <source>
        <dbReference type="SAM" id="Phobius"/>
    </source>
</evidence>
<feature type="transmembrane region" description="Helical" evidence="1">
    <location>
        <begin position="54"/>
        <end position="75"/>
    </location>
</feature>
<organism evidence="2 3">
    <name type="scientific">Sebaldella termitidis (strain ATCC 33386 / NCTC 11300)</name>
    <dbReference type="NCBI Taxonomy" id="526218"/>
    <lineage>
        <taxon>Bacteria</taxon>
        <taxon>Fusobacteriati</taxon>
        <taxon>Fusobacteriota</taxon>
        <taxon>Fusobacteriia</taxon>
        <taxon>Fusobacteriales</taxon>
        <taxon>Leptotrichiaceae</taxon>
        <taxon>Sebaldella</taxon>
    </lineage>
</organism>
<dbReference type="RefSeq" id="WP_012862811.1">
    <property type="nucleotide sequence ID" value="NC_013517.1"/>
</dbReference>
<keyword evidence="1" id="KW-0472">Membrane</keyword>
<evidence type="ECO:0000313" key="2">
    <source>
        <dbReference type="EMBL" id="ACZ10229.1"/>
    </source>
</evidence>
<keyword evidence="1" id="KW-0812">Transmembrane</keyword>
<evidence type="ECO:0000313" key="3">
    <source>
        <dbReference type="Proteomes" id="UP000000845"/>
    </source>
</evidence>
<proteinExistence type="predicted"/>
<accession>D1AQG9</accession>
<dbReference type="EMBL" id="CP001739">
    <property type="protein sequence ID" value="ACZ10229.1"/>
    <property type="molecule type" value="Genomic_DNA"/>
</dbReference>
<feature type="transmembrane region" description="Helical" evidence="1">
    <location>
        <begin position="192"/>
        <end position="210"/>
    </location>
</feature>
<feature type="transmembrane region" description="Helical" evidence="1">
    <location>
        <begin position="216"/>
        <end position="235"/>
    </location>
</feature>
<gene>
    <name evidence="2" type="ordered locus">Sterm_3390</name>
</gene>
<reference evidence="2 3" key="2">
    <citation type="journal article" date="2010" name="Stand. Genomic Sci.">
        <title>Complete genome sequence of Sebaldella termitidis type strain (NCTC 11300).</title>
        <authorList>
            <person name="Harmon-Smith M."/>
            <person name="Celia L."/>
            <person name="Chertkov O."/>
            <person name="Lapidus A."/>
            <person name="Copeland A."/>
            <person name="Glavina Del Rio T."/>
            <person name="Nolan M."/>
            <person name="Lucas S."/>
            <person name="Tice H."/>
            <person name="Cheng J.F."/>
            <person name="Han C."/>
            <person name="Detter J.C."/>
            <person name="Bruce D."/>
            <person name="Goodwin L."/>
            <person name="Pitluck S."/>
            <person name="Pati A."/>
            <person name="Liolios K."/>
            <person name="Ivanova N."/>
            <person name="Mavromatis K."/>
            <person name="Mikhailova N."/>
            <person name="Chen A."/>
            <person name="Palaniappan K."/>
            <person name="Land M."/>
            <person name="Hauser L."/>
            <person name="Chang Y.J."/>
            <person name="Jeffries C.D."/>
            <person name="Brettin T."/>
            <person name="Goker M."/>
            <person name="Beck B."/>
            <person name="Bristow J."/>
            <person name="Eisen J.A."/>
            <person name="Markowitz V."/>
            <person name="Hugenholtz P."/>
            <person name="Kyrpides N.C."/>
            <person name="Klenk H.P."/>
            <person name="Chen F."/>
        </authorList>
    </citation>
    <scope>NUCLEOTIDE SEQUENCE [LARGE SCALE GENOMIC DNA]</scope>
    <source>
        <strain evidence="3">ATCC 33386 / NCTC 11300</strain>
    </source>
</reference>
<name>D1AQG9_SEBTE</name>
<keyword evidence="3" id="KW-1185">Reference proteome</keyword>
<sequence length="323" mass="38616">MKRKAETSDYNFKRDRPFPFLKGVIKYLLFIYIIFFIIFSFLEKGITEISAVIPFIPVIGLFFISIFQLIWHFIFSPPEITFSKNTVCWKTNTRKQILINFSDILYVKNGISHSRFNGTYYNDKYYIFLKNGKKYKLDFFLFANKYSIDKMIMNITKIYNENSVKYIRKNTGTFFKIYNEDKYIFYTAKYKLKLLLGIAFFILFIILLIYKIFFIGMISLALSVFLLAVPVKTILNLKNRDIAFQNIFGYKTADIYSRKTKKLIFNNKFSINISMNPNDPRQRYRSFSLEAYNIQDRKKIIEILCLIFENKIEFNFDGKEPFL</sequence>
<dbReference type="Proteomes" id="UP000000845">
    <property type="component" value="Chromosome"/>
</dbReference>
<dbReference type="AlphaFoldDB" id="D1AQG9"/>